<feature type="domain" description="HTH LytTR-type" evidence="1">
    <location>
        <begin position="65"/>
        <end position="166"/>
    </location>
</feature>
<name>A0A8T4HDH1_9SPHI</name>
<gene>
    <name evidence="2" type="ORF">J5U18_13295</name>
</gene>
<evidence type="ECO:0000259" key="1">
    <source>
        <dbReference type="PROSITE" id="PS50930"/>
    </source>
</evidence>
<dbReference type="Proteomes" id="UP000679691">
    <property type="component" value="Unassembled WGS sequence"/>
</dbReference>
<dbReference type="InterPro" id="IPR046947">
    <property type="entry name" value="LytR-like"/>
</dbReference>
<evidence type="ECO:0000313" key="2">
    <source>
        <dbReference type="EMBL" id="MBP3944513.1"/>
    </source>
</evidence>
<sequence>MNVLIIKEYPKAILFLDSSLLTDSTFETLNRLLEKTSTIVIFTADILLKPIDFHRFCHKIERVYIWVKQGKKYIQIALQDIVVIRAMKDYMELILKDRSLLAHVTLQKLEDMLPHHQFIRVNRSYIVRKSAIIAIQDMHIETILKDVPRIPIGSNYWDDVKLMLQNAI</sequence>
<dbReference type="AlphaFoldDB" id="A0A8T4HDH1"/>
<protein>
    <submittedName>
        <fullName evidence="2">LytTR family transcriptional regulator</fullName>
    </submittedName>
</protein>
<dbReference type="GO" id="GO:0003677">
    <property type="term" value="F:DNA binding"/>
    <property type="evidence" value="ECO:0007669"/>
    <property type="project" value="InterPro"/>
</dbReference>
<dbReference type="PROSITE" id="PS50930">
    <property type="entry name" value="HTH_LYTTR"/>
    <property type="match status" value="1"/>
</dbReference>
<dbReference type="PANTHER" id="PTHR37299:SF1">
    <property type="entry name" value="STAGE 0 SPORULATION PROTEIN A HOMOLOG"/>
    <property type="match status" value="1"/>
</dbReference>
<dbReference type="SMART" id="SM00850">
    <property type="entry name" value="LytTR"/>
    <property type="match status" value="1"/>
</dbReference>
<dbReference type="GO" id="GO:0000156">
    <property type="term" value="F:phosphorelay response regulator activity"/>
    <property type="evidence" value="ECO:0007669"/>
    <property type="project" value="InterPro"/>
</dbReference>
<reference evidence="2" key="1">
    <citation type="submission" date="2021-03" db="EMBL/GenBank/DDBJ databases">
        <authorList>
            <person name="Lu T."/>
            <person name="Wang Q."/>
            <person name="Han X."/>
        </authorList>
    </citation>
    <scope>NUCLEOTIDE SEQUENCE</scope>
    <source>
        <strain evidence="2">WQ 2009</strain>
    </source>
</reference>
<dbReference type="InterPro" id="IPR007492">
    <property type="entry name" value="LytTR_DNA-bd_dom"/>
</dbReference>
<proteinExistence type="predicted"/>
<dbReference type="PANTHER" id="PTHR37299">
    <property type="entry name" value="TRANSCRIPTIONAL REGULATOR-RELATED"/>
    <property type="match status" value="1"/>
</dbReference>
<organism evidence="2 3">
    <name type="scientific">Rhinopithecimicrobium faecis</name>
    <dbReference type="NCBI Taxonomy" id="2820698"/>
    <lineage>
        <taxon>Bacteria</taxon>
        <taxon>Pseudomonadati</taxon>
        <taxon>Bacteroidota</taxon>
        <taxon>Sphingobacteriia</taxon>
        <taxon>Sphingobacteriales</taxon>
        <taxon>Sphingobacteriaceae</taxon>
        <taxon>Rhinopithecimicrobium</taxon>
    </lineage>
</organism>
<accession>A0A8T4HDH1</accession>
<comment type="caution">
    <text evidence="2">The sequence shown here is derived from an EMBL/GenBank/DDBJ whole genome shotgun (WGS) entry which is preliminary data.</text>
</comment>
<dbReference type="Gene3D" id="2.40.50.1020">
    <property type="entry name" value="LytTr DNA-binding domain"/>
    <property type="match status" value="1"/>
</dbReference>
<dbReference type="EMBL" id="JAGKSB010000021">
    <property type="protein sequence ID" value="MBP3944513.1"/>
    <property type="molecule type" value="Genomic_DNA"/>
</dbReference>
<evidence type="ECO:0000313" key="3">
    <source>
        <dbReference type="Proteomes" id="UP000679691"/>
    </source>
</evidence>
<dbReference type="Pfam" id="PF04397">
    <property type="entry name" value="LytTR"/>
    <property type="match status" value="1"/>
</dbReference>
<keyword evidence="3" id="KW-1185">Reference proteome</keyword>
<dbReference type="RefSeq" id="WP_353548027.1">
    <property type="nucleotide sequence ID" value="NZ_JAGKSB010000021.1"/>
</dbReference>